<dbReference type="Pfam" id="PF08328">
    <property type="entry name" value="ASL_C"/>
    <property type="match status" value="1"/>
</dbReference>
<evidence type="ECO:0000256" key="2">
    <source>
        <dbReference type="ARBA" id="ARBA00004734"/>
    </source>
</evidence>
<dbReference type="InterPro" id="IPR020557">
    <property type="entry name" value="Fumarate_lyase_CS"/>
</dbReference>
<dbReference type="InterPro" id="IPR024083">
    <property type="entry name" value="Fumarase/histidase_N"/>
</dbReference>
<comment type="function">
    <text evidence="4">Catalyzes two reactions in de novo purine nucleotide biosynthesis. Catalyzes the breakdown of 5-aminoimidazole- (N-succinylocarboxamide) ribotide (SAICAR or 2-[5-amino-1-(5-phospho-beta-D-ribosyl)imidazole-4-carboxamido]succinate) to 5-aminoimidazole-4-carboxamide ribotide (AICAR or 5-amino-1-(5-phospho-beta-D-ribosyl)imidazole-4-carboxamide) and fumarate, and of adenylosuccinate (ADS or N(6)-(1,2-dicarboxyethyl)-AMP) to adenosine monophosphate (AMP) and fumarate.</text>
</comment>
<dbReference type="AlphaFoldDB" id="A0A928DMY0"/>
<dbReference type="InterPro" id="IPR022761">
    <property type="entry name" value="Fumarate_lyase_N"/>
</dbReference>
<dbReference type="InterPro" id="IPR000362">
    <property type="entry name" value="Fumarate_lyase_fam"/>
</dbReference>
<dbReference type="NCBIfam" id="NF006764">
    <property type="entry name" value="PRK09285.1"/>
    <property type="match status" value="1"/>
</dbReference>
<dbReference type="PANTHER" id="PTHR43411">
    <property type="entry name" value="ADENYLOSUCCINATE LYASE"/>
    <property type="match status" value="1"/>
</dbReference>
<proteinExistence type="predicted"/>
<dbReference type="Gene3D" id="1.10.40.30">
    <property type="entry name" value="Fumarase/aspartase (C-terminal domain)"/>
    <property type="match status" value="1"/>
</dbReference>
<dbReference type="Gene3D" id="1.10.275.10">
    <property type="entry name" value="Fumarase/aspartase (N-terminal domain)"/>
    <property type="match status" value="1"/>
</dbReference>
<dbReference type="InterPro" id="IPR013539">
    <property type="entry name" value="PurB_C"/>
</dbReference>
<sequence>MSMNKSALCPLDGRYGEKLGTLRNVMSEAAFAVSRLRGECAWFSLLSTLGLPRFKSLTKAEEKLLNDVCVLNEKDLEMLHALEFEGYASIPPTKHDVKSLEYFLKLKLKKTSLSDRLEWFHFALTSEDINSAAYAMLLADGVEKVLLSELDKVCKELTKLARQEASSVLLARTHGQPAVPTTFGREMRVFAERLSRQIKELKTKQVSCKFGGAVGAYNAHCFAFPKHNWPKIAEKFVARLNKGRRIKIFLTPLSTQVDNRDAYAEIFDNIRRINIILLDFCQDMWFYISQGLVRQKTVRGEVGSSTMPQKVNPIDFENAEGNLQLANSLLELFSRKLPVSRLQRDLSDSTVLRNMSVSFGYALTAYLSVLKGLSKISFNRTFAREELNNHPEVLAEAVQTLLRAVGYPNPYETLRDFTRGQKITLSLLQAFIEELKTDELTKKRLRALLPENYIGLSAKQARGDR</sequence>
<keyword evidence="3" id="KW-0658">Purine biosynthesis</keyword>
<dbReference type="PROSITE" id="PS00163">
    <property type="entry name" value="FUMARATE_LYASES"/>
    <property type="match status" value="1"/>
</dbReference>
<evidence type="ECO:0000259" key="6">
    <source>
        <dbReference type="Pfam" id="PF08328"/>
    </source>
</evidence>
<reference evidence="7" key="1">
    <citation type="submission" date="2019-04" db="EMBL/GenBank/DDBJ databases">
        <title>Evolution of Biomass-Degrading Anaerobic Consortia Revealed by Metagenomics.</title>
        <authorList>
            <person name="Peng X."/>
        </authorList>
    </citation>
    <scope>NUCLEOTIDE SEQUENCE</scope>
    <source>
        <strain evidence="7">SIG66</strain>
    </source>
</reference>
<comment type="pathway">
    <text evidence="2">Purine metabolism; AMP biosynthesis via de novo pathway; AMP from IMP: step 2/2.</text>
</comment>
<name>A0A928DMY0_9BACT</name>
<evidence type="ECO:0000259" key="5">
    <source>
        <dbReference type="Pfam" id="PF00206"/>
    </source>
</evidence>
<dbReference type="EMBL" id="SUVG01000001">
    <property type="protein sequence ID" value="MBE6420743.1"/>
    <property type="molecule type" value="Genomic_DNA"/>
</dbReference>
<evidence type="ECO:0000256" key="4">
    <source>
        <dbReference type="ARBA" id="ARBA00025012"/>
    </source>
</evidence>
<dbReference type="InterPro" id="IPR047136">
    <property type="entry name" value="PurB_bact"/>
</dbReference>
<dbReference type="Proteomes" id="UP000725649">
    <property type="component" value="Unassembled WGS sequence"/>
</dbReference>
<evidence type="ECO:0000313" key="8">
    <source>
        <dbReference type="Proteomes" id="UP000725649"/>
    </source>
</evidence>
<feature type="domain" description="Adenylosuccinate lyase PurB C-terminal" evidence="6">
    <location>
        <begin position="340"/>
        <end position="454"/>
    </location>
</feature>
<feature type="domain" description="Fumarate lyase N-terminal" evidence="5">
    <location>
        <begin position="97"/>
        <end position="321"/>
    </location>
</feature>
<comment type="caution">
    <text evidence="7">The sequence shown here is derived from an EMBL/GenBank/DDBJ whole genome shotgun (WGS) entry which is preliminary data.</text>
</comment>
<dbReference type="Gene3D" id="1.20.200.10">
    <property type="entry name" value="Fumarase/aspartase (Central domain)"/>
    <property type="match status" value="1"/>
</dbReference>
<accession>A0A928DMY0</accession>
<evidence type="ECO:0000313" key="7">
    <source>
        <dbReference type="EMBL" id="MBE6420743.1"/>
    </source>
</evidence>
<dbReference type="Pfam" id="PF00206">
    <property type="entry name" value="Lyase_1"/>
    <property type="match status" value="1"/>
</dbReference>
<organism evidence="7 8">
    <name type="scientific">Candidatus Avelusimicrobium gallicola</name>
    <dbReference type="NCBI Taxonomy" id="2562704"/>
    <lineage>
        <taxon>Bacteria</taxon>
        <taxon>Pseudomonadati</taxon>
        <taxon>Elusimicrobiota</taxon>
        <taxon>Elusimicrobia</taxon>
        <taxon>Elusimicrobiales</taxon>
        <taxon>Elusimicrobiaceae</taxon>
        <taxon>Candidatus Avelusimicrobium</taxon>
    </lineage>
</organism>
<evidence type="ECO:0000256" key="3">
    <source>
        <dbReference type="ARBA" id="ARBA00022755"/>
    </source>
</evidence>
<dbReference type="GO" id="GO:0004018">
    <property type="term" value="F:N6-(1,2-dicarboxyethyl)AMP AMP-lyase (fumarate-forming) activity"/>
    <property type="evidence" value="ECO:0007669"/>
    <property type="project" value="InterPro"/>
</dbReference>
<dbReference type="PRINTS" id="PR00149">
    <property type="entry name" value="FUMRATELYASE"/>
</dbReference>
<evidence type="ECO:0000256" key="1">
    <source>
        <dbReference type="ARBA" id="ARBA00004706"/>
    </source>
</evidence>
<comment type="pathway">
    <text evidence="1">Purine metabolism; IMP biosynthesis via de novo pathway; 5-amino-1-(5-phospho-D-ribosyl)imidazole-4-carboxamide from 5-amino-1-(5-phospho-D-ribosyl)imidazole-4-carboxylate: step 2/2.</text>
</comment>
<dbReference type="SUPFAM" id="SSF48557">
    <property type="entry name" value="L-aspartase-like"/>
    <property type="match status" value="1"/>
</dbReference>
<dbReference type="InterPro" id="IPR008948">
    <property type="entry name" value="L-Aspartase-like"/>
</dbReference>
<dbReference type="EC" id="4.3.2.2" evidence="7"/>
<dbReference type="PANTHER" id="PTHR43411:SF1">
    <property type="entry name" value="ADENYLOSUCCINATE LYASE"/>
    <property type="match status" value="1"/>
</dbReference>
<gene>
    <name evidence="7" type="primary">purB</name>
    <name evidence="7" type="ORF">E7027_01155</name>
</gene>
<protein>
    <submittedName>
        <fullName evidence="7">Adenylosuccinate lyase</fullName>
        <ecNumber evidence="7">4.3.2.2</ecNumber>
    </submittedName>
</protein>
<keyword evidence="7" id="KW-0456">Lyase</keyword>
<dbReference type="GO" id="GO:0006188">
    <property type="term" value="P:IMP biosynthetic process"/>
    <property type="evidence" value="ECO:0007669"/>
    <property type="project" value="InterPro"/>
</dbReference>